<dbReference type="SUPFAM" id="SSF142433">
    <property type="entry name" value="CinA-like"/>
    <property type="match status" value="1"/>
</dbReference>
<accession>A0A941HRT8</accession>
<proteinExistence type="inferred from homology"/>
<dbReference type="InterPro" id="IPR036653">
    <property type="entry name" value="CinA-like_C"/>
</dbReference>
<dbReference type="InterPro" id="IPR050101">
    <property type="entry name" value="CinA"/>
</dbReference>
<dbReference type="PANTHER" id="PTHR13939">
    <property type="entry name" value="NICOTINAMIDE-NUCLEOTIDE AMIDOHYDROLASE PNCC"/>
    <property type="match status" value="1"/>
</dbReference>
<dbReference type="Gene3D" id="3.30.70.2860">
    <property type="match status" value="1"/>
</dbReference>
<gene>
    <name evidence="1" type="primary">cinA</name>
    <name evidence="3" type="ORF">KC820_02195</name>
</gene>
<dbReference type="RefSeq" id="WP_212367556.1">
    <property type="nucleotide sequence ID" value="NZ_JAGSIE010000006.1"/>
</dbReference>
<dbReference type="CDD" id="cd00885">
    <property type="entry name" value="cinA"/>
    <property type="match status" value="1"/>
</dbReference>
<dbReference type="SMART" id="SM00852">
    <property type="entry name" value="MoCF_biosynth"/>
    <property type="match status" value="1"/>
</dbReference>
<evidence type="ECO:0000313" key="3">
    <source>
        <dbReference type="EMBL" id="MBR7552956.1"/>
    </source>
</evidence>
<dbReference type="NCBIfam" id="TIGR00199">
    <property type="entry name" value="PncC_domain"/>
    <property type="match status" value="1"/>
</dbReference>
<dbReference type="SUPFAM" id="SSF53218">
    <property type="entry name" value="Molybdenum cofactor biosynthesis proteins"/>
    <property type="match status" value="1"/>
</dbReference>
<comment type="caution">
    <text evidence="3">The sequence shown here is derived from an EMBL/GenBank/DDBJ whole genome shotgun (WGS) entry which is preliminary data.</text>
</comment>
<evidence type="ECO:0000313" key="4">
    <source>
        <dbReference type="Proteomes" id="UP000675431"/>
    </source>
</evidence>
<feature type="domain" description="MoaB/Mog" evidence="2">
    <location>
        <begin position="8"/>
        <end position="175"/>
    </location>
</feature>
<dbReference type="Pfam" id="PF18146">
    <property type="entry name" value="CinA_KH"/>
    <property type="match status" value="1"/>
</dbReference>
<dbReference type="NCBIfam" id="TIGR00200">
    <property type="entry name" value="cinA_nterm"/>
    <property type="match status" value="1"/>
</dbReference>
<dbReference type="InterPro" id="IPR008135">
    <property type="entry name" value="Competence-induced_CinA"/>
</dbReference>
<dbReference type="InterPro" id="IPR008136">
    <property type="entry name" value="CinA_C"/>
</dbReference>
<dbReference type="Pfam" id="PF02464">
    <property type="entry name" value="CinA"/>
    <property type="match status" value="1"/>
</dbReference>
<dbReference type="PANTHER" id="PTHR13939:SF0">
    <property type="entry name" value="NMN AMIDOHYDROLASE-LIKE PROTEIN YFAY"/>
    <property type="match status" value="1"/>
</dbReference>
<dbReference type="AlphaFoldDB" id="A0A941HRT8"/>
<dbReference type="Pfam" id="PF00994">
    <property type="entry name" value="MoCF_biosynth"/>
    <property type="match status" value="1"/>
</dbReference>
<reference evidence="3 4" key="1">
    <citation type="submission" date="2021-04" db="EMBL/GenBank/DDBJ databases">
        <title>Allobacillus sp. nov. SKP8-2 isolated from shrimp paste.</title>
        <authorList>
            <person name="Tanasupawat S."/>
            <person name="Yiamsombat S."/>
            <person name="Kanchanasin P."/>
            <person name="Kuncharoen N."/>
        </authorList>
    </citation>
    <scope>NUCLEOTIDE SEQUENCE [LARGE SCALE GENOMIC DNA]</scope>
    <source>
        <strain evidence="3 4">SKP8-2</strain>
    </source>
</reference>
<sequence length="420" mass="46765">MRTEKTCEIISVGTELLLGQIDDTNATWLSEKMATLGLNVYHRQTIGDNRKRLYEAFKLAQSRSDLVIVTGGLGPTDDDLTRDAACDLFGCKLETDLATMKKIEAYYEKRGMNMTENNRKQALSFTGATVFENEVGMAPGLCYQFDETVWYFLPGVPTEMKWLVDHGLIPDLYGRDFLQYQLYSRELHFQGIGESAIEHELIDLIRKQSNPTIAPLAGDGHVTIRLTAKSVSKKEADQLLDRIQEQILSRVSTYYVGDRPNTLEKQIIENLRDNNLTFSTCESITGGLFASQIVSEPGASDVFHGSIVSYTNAIKENIVGVPREILDRNGAVSEECARSMAEKTRVLMNTDLAISFTGVAGDQSIDGHSSGTVFIAIASKESSTICEKLSLIGKRNEIRNQATKRGLKLFLNYIKNNYPV</sequence>
<evidence type="ECO:0000256" key="1">
    <source>
        <dbReference type="HAMAP-Rule" id="MF_00226"/>
    </source>
</evidence>
<dbReference type="NCBIfam" id="TIGR00177">
    <property type="entry name" value="molyb_syn"/>
    <property type="match status" value="1"/>
</dbReference>
<dbReference type="Gene3D" id="3.90.950.20">
    <property type="entry name" value="CinA-like"/>
    <property type="match status" value="1"/>
</dbReference>
<dbReference type="EMBL" id="JAGSIE010000006">
    <property type="protein sequence ID" value="MBR7552956.1"/>
    <property type="molecule type" value="Genomic_DNA"/>
</dbReference>
<dbReference type="NCBIfam" id="NF001813">
    <property type="entry name" value="PRK00549.1"/>
    <property type="match status" value="1"/>
</dbReference>
<dbReference type="InterPro" id="IPR001453">
    <property type="entry name" value="MoaB/Mog_dom"/>
</dbReference>
<organism evidence="3 4">
    <name type="scientific">Allobacillus saliphilus</name>
    <dbReference type="NCBI Taxonomy" id="2912308"/>
    <lineage>
        <taxon>Bacteria</taxon>
        <taxon>Bacillati</taxon>
        <taxon>Bacillota</taxon>
        <taxon>Bacilli</taxon>
        <taxon>Bacillales</taxon>
        <taxon>Bacillaceae</taxon>
        <taxon>Allobacillus</taxon>
    </lineage>
</organism>
<keyword evidence="4" id="KW-1185">Reference proteome</keyword>
<protein>
    <recommendedName>
        <fullName evidence="1">Putative competence-damage inducible protein</fullName>
    </recommendedName>
</protein>
<dbReference type="PIRSF" id="PIRSF006728">
    <property type="entry name" value="CinA"/>
    <property type="match status" value="1"/>
</dbReference>
<dbReference type="Gene3D" id="3.40.980.10">
    <property type="entry name" value="MoaB/Mog-like domain"/>
    <property type="match status" value="1"/>
</dbReference>
<dbReference type="InterPro" id="IPR036425">
    <property type="entry name" value="MoaB/Mog-like_dom_sf"/>
</dbReference>
<comment type="similarity">
    <text evidence="1">Belongs to the CinA family.</text>
</comment>
<name>A0A941HRT8_9BACI</name>
<evidence type="ECO:0000259" key="2">
    <source>
        <dbReference type="SMART" id="SM00852"/>
    </source>
</evidence>
<dbReference type="Proteomes" id="UP000675431">
    <property type="component" value="Unassembled WGS sequence"/>
</dbReference>
<dbReference type="InterPro" id="IPR041424">
    <property type="entry name" value="CinA_KH"/>
</dbReference>
<dbReference type="HAMAP" id="MF_00226_B">
    <property type="entry name" value="CinA_B"/>
    <property type="match status" value="1"/>
</dbReference>